<comment type="caution">
    <text evidence="2">The sequence shown here is derived from an EMBL/GenBank/DDBJ whole genome shotgun (WGS) entry which is preliminary data.</text>
</comment>
<feature type="transmembrane region" description="Helical" evidence="1">
    <location>
        <begin position="86"/>
        <end position="103"/>
    </location>
</feature>
<dbReference type="Proteomes" id="UP001172778">
    <property type="component" value="Unassembled WGS sequence"/>
</dbReference>
<gene>
    <name evidence="2" type="ORF">PZA18_22420</name>
</gene>
<dbReference type="InterPro" id="IPR009305">
    <property type="entry name" value="Mpo1-like"/>
</dbReference>
<evidence type="ECO:0000313" key="3">
    <source>
        <dbReference type="Proteomes" id="UP001172778"/>
    </source>
</evidence>
<accession>A0ABT7E5R8</accession>
<dbReference type="EMBL" id="JARRAF010000052">
    <property type="protein sequence ID" value="MDK2126805.1"/>
    <property type="molecule type" value="Genomic_DNA"/>
</dbReference>
<name>A0ABT7E5R8_9NEIS</name>
<evidence type="ECO:0000313" key="2">
    <source>
        <dbReference type="EMBL" id="MDK2126805.1"/>
    </source>
</evidence>
<sequence length="140" mass="15913">MAKIDALFDEYGSSHQNVINKRIHWVCVPLITFSLLGMLWHVHQLVAIGFVVLSLVYYSLLSTPIMVGMAFISTIMIFGIAQIKDVFTISLAVFVLAWIGQFIGHKIEGKKPSFFKDIQFLLVGPIWLLGFAYRKFAIQY</sequence>
<protein>
    <submittedName>
        <fullName evidence="2">DUF962 domain-containing protein</fullName>
    </submittedName>
</protein>
<keyword evidence="1" id="KW-0472">Membrane</keyword>
<proteinExistence type="predicted"/>
<dbReference type="PANTHER" id="PTHR28026">
    <property type="entry name" value="DUF962 DOMAIN PROTEIN (AFU_ORTHOLOGUE AFUA_8G05310)"/>
    <property type="match status" value="1"/>
</dbReference>
<dbReference type="RefSeq" id="WP_284103126.1">
    <property type="nucleotide sequence ID" value="NZ_JARRAF010000052.1"/>
</dbReference>
<organism evidence="2 3">
    <name type="scientific">Parachitinimonas caeni</name>
    <dbReference type="NCBI Taxonomy" id="3031301"/>
    <lineage>
        <taxon>Bacteria</taxon>
        <taxon>Pseudomonadati</taxon>
        <taxon>Pseudomonadota</taxon>
        <taxon>Betaproteobacteria</taxon>
        <taxon>Neisseriales</taxon>
        <taxon>Chitinibacteraceae</taxon>
        <taxon>Parachitinimonas</taxon>
    </lineage>
</organism>
<feature type="transmembrane region" description="Helical" evidence="1">
    <location>
        <begin position="55"/>
        <end position="79"/>
    </location>
</feature>
<dbReference type="PANTHER" id="PTHR28026:SF9">
    <property type="entry name" value="2-HYDROXY-PALMITIC ACID DIOXYGENASE MPO1"/>
    <property type="match status" value="1"/>
</dbReference>
<keyword evidence="1" id="KW-0812">Transmembrane</keyword>
<keyword evidence="1" id="KW-1133">Transmembrane helix</keyword>
<reference evidence="2" key="1">
    <citation type="submission" date="2023-03" db="EMBL/GenBank/DDBJ databases">
        <title>Chitinimonas shenzhenensis gen. nov., sp. nov., a novel member of family Burkholderiaceae isolated from activated sludge collected in Shen Zhen, China.</title>
        <authorList>
            <person name="Wang X."/>
        </authorList>
    </citation>
    <scope>NUCLEOTIDE SEQUENCE</scope>
    <source>
        <strain evidence="2">DQS-5</strain>
    </source>
</reference>
<feature type="transmembrane region" description="Helical" evidence="1">
    <location>
        <begin position="118"/>
        <end position="136"/>
    </location>
</feature>
<feature type="transmembrane region" description="Helical" evidence="1">
    <location>
        <begin position="23"/>
        <end position="43"/>
    </location>
</feature>
<keyword evidence="3" id="KW-1185">Reference proteome</keyword>
<evidence type="ECO:0000256" key="1">
    <source>
        <dbReference type="SAM" id="Phobius"/>
    </source>
</evidence>
<dbReference type="Pfam" id="PF06127">
    <property type="entry name" value="Mpo1-like"/>
    <property type="match status" value="1"/>
</dbReference>